<reference evidence="2" key="1">
    <citation type="journal article" date="2021" name="PeerJ">
        <title>Extensive microbial diversity within the chicken gut microbiome revealed by metagenomics and culture.</title>
        <authorList>
            <person name="Gilroy R."/>
            <person name="Ravi A."/>
            <person name="Getino M."/>
            <person name="Pursley I."/>
            <person name="Horton D.L."/>
            <person name="Alikhan N.F."/>
            <person name="Baker D."/>
            <person name="Gharbi K."/>
            <person name="Hall N."/>
            <person name="Watson M."/>
            <person name="Adriaenssens E.M."/>
            <person name="Foster-Nyarko E."/>
            <person name="Jarju S."/>
            <person name="Secka A."/>
            <person name="Antonio M."/>
            <person name="Oren A."/>
            <person name="Chaudhuri R.R."/>
            <person name="La Ragione R."/>
            <person name="Hildebrand F."/>
            <person name="Pallen M.J."/>
        </authorList>
    </citation>
    <scope>NUCLEOTIDE SEQUENCE</scope>
    <source>
        <strain evidence="2">ChiHjej11B10-19426</strain>
    </source>
</reference>
<reference evidence="2" key="2">
    <citation type="submission" date="2021-04" db="EMBL/GenBank/DDBJ databases">
        <authorList>
            <person name="Gilroy R."/>
        </authorList>
    </citation>
    <scope>NUCLEOTIDE SEQUENCE</scope>
    <source>
        <strain evidence="2">ChiHjej11B10-19426</strain>
    </source>
</reference>
<organism evidence="2 3">
    <name type="scientific">Candidatus Tidjanibacter faecipullorum</name>
    <dbReference type="NCBI Taxonomy" id="2838766"/>
    <lineage>
        <taxon>Bacteria</taxon>
        <taxon>Pseudomonadati</taxon>
        <taxon>Bacteroidota</taxon>
        <taxon>Bacteroidia</taxon>
        <taxon>Bacteroidales</taxon>
        <taxon>Rikenellaceae</taxon>
        <taxon>Tidjanibacter</taxon>
    </lineage>
</organism>
<sequence>MRQEEQQEVRCGDESRVAVRRPVVVSASRRCDLPAFYADWFFGRLRAGYSACRNPFNGRWSRISYEATRFIVFWSKNPAPLLARLDELHGRGLDCYVQYTLNDYVREELEPGVPPLDRRMETFLRLADRLGPERVIWRADPLMISDRLGVEELLERTARIGDRLHGATERLVFSFADIAPYRKVRRRLDGTGGGWREWQPEEMARWAAGLAELNGRWGFRLETCAEAADLSAWDVEHGRCVDEALMARLAHDDQPLMEALGLAVERDEPSLFGAEPVADDRPVWSGDGVRVRRVRRRAAAGQRPGCGCAASVDVGAYDTCPHGCVYCYANTSAERVEANRLRHAGRPDDETLTGEVPDCGPK</sequence>
<dbReference type="Proteomes" id="UP000824014">
    <property type="component" value="Unassembled WGS sequence"/>
</dbReference>
<proteinExistence type="predicted"/>
<feature type="region of interest" description="Disordered" evidence="1">
    <location>
        <begin position="343"/>
        <end position="362"/>
    </location>
</feature>
<evidence type="ECO:0000256" key="1">
    <source>
        <dbReference type="SAM" id="MobiDB-lite"/>
    </source>
</evidence>
<dbReference type="AlphaFoldDB" id="A0A9D2IKT6"/>
<evidence type="ECO:0000313" key="2">
    <source>
        <dbReference type="EMBL" id="HIZ14609.1"/>
    </source>
</evidence>
<protein>
    <submittedName>
        <fullName evidence="2">DUF1848 domain-containing protein</fullName>
    </submittedName>
</protein>
<dbReference type="InterPro" id="IPR014998">
    <property type="entry name" value="DUF1848"/>
</dbReference>
<evidence type="ECO:0000313" key="3">
    <source>
        <dbReference type="Proteomes" id="UP000824014"/>
    </source>
</evidence>
<dbReference type="EMBL" id="DXCC01000004">
    <property type="protein sequence ID" value="HIZ14609.1"/>
    <property type="molecule type" value="Genomic_DNA"/>
</dbReference>
<accession>A0A9D2IKT6</accession>
<comment type="caution">
    <text evidence="2">The sequence shown here is derived from an EMBL/GenBank/DDBJ whole genome shotgun (WGS) entry which is preliminary data.</text>
</comment>
<name>A0A9D2IKT6_9BACT</name>
<gene>
    <name evidence="2" type="ORF">H9816_01655</name>
</gene>
<dbReference type="Pfam" id="PF08902">
    <property type="entry name" value="DUF1848"/>
    <property type="match status" value="1"/>
</dbReference>